<dbReference type="AlphaFoldDB" id="A0A2H0WYB6"/>
<dbReference type="InterPro" id="IPR028098">
    <property type="entry name" value="Glyco_trans_4-like_N"/>
</dbReference>
<organism evidence="2 3">
    <name type="scientific">Candidatus Collierbacteria bacterium CG09_land_8_20_14_0_10_46_12</name>
    <dbReference type="NCBI Taxonomy" id="1974533"/>
    <lineage>
        <taxon>Bacteria</taxon>
        <taxon>Candidatus Collieribacteriota</taxon>
    </lineage>
</organism>
<dbReference type="SUPFAM" id="SSF53756">
    <property type="entry name" value="UDP-Glycosyltransferase/glycogen phosphorylase"/>
    <property type="match status" value="1"/>
</dbReference>
<name>A0A2H0WYB6_9BACT</name>
<evidence type="ECO:0000313" key="2">
    <source>
        <dbReference type="EMBL" id="PIS17654.1"/>
    </source>
</evidence>
<dbReference type="Gene3D" id="3.40.50.2000">
    <property type="entry name" value="Glycogen Phosphorylase B"/>
    <property type="match status" value="1"/>
</dbReference>
<sequence length="181" mass="21192">MIIGIDSSRAFVSDKTGTENYSYHVITAMLRLPESREHTFVLFTRPNAVLPSELLLYSNLMVKEVRWPYLWTQAGLAYGSWLMAYGKNQNQYLDVLWIPAHTLPILRNPKIRTVVTIHGLEYQWLPEYKNWLQKWYLPLSTIYAAKYADKLIAVSKFTSHQLQKELHTDKNKIKVIYEGVE</sequence>
<feature type="domain" description="Glycosyltransferase subfamily 4-like N-terminal" evidence="1">
    <location>
        <begin position="17"/>
        <end position="180"/>
    </location>
</feature>
<proteinExistence type="predicted"/>
<accession>A0A2H0WYB6</accession>
<reference evidence="3" key="1">
    <citation type="submission" date="2017-09" db="EMBL/GenBank/DDBJ databases">
        <title>Depth-based differentiation of microbial function through sediment-hosted aquifers and enrichment of novel symbionts in the deep terrestrial subsurface.</title>
        <authorList>
            <person name="Probst A.J."/>
            <person name="Ladd B."/>
            <person name="Jarett J.K."/>
            <person name="Geller-Mcgrath D.E."/>
            <person name="Sieber C.M.K."/>
            <person name="Emerson J.B."/>
            <person name="Anantharaman K."/>
            <person name="Thomas B.C."/>
            <person name="Malmstrom R."/>
            <person name="Stieglmeier M."/>
            <person name="Klingl A."/>
            <person name="Woyke T."/>
            <person name="Ryan C.M."/>
            <person name="Banfield J.F."/>
        </authorList>
    </citation>
    <scope>NUCLEOTIDE SEQUENCE [LARGE SCALE GENOMIC DNA]</scope>
</reference>
<gene>
    <name evidence="2" type="ORF">COT54_03535</name>
</gene>
<dbReference type="Proteomes" id="UP000229574">
    <property type="component" value="Unassembled WGS sequence"/>
</dbReference>
<dbReference type="Pfam" id="PF13439">
    <property type="entry name" value="Glyco_transf_4"/>
    <property type="match status" value="1"/>
</dbReference>
<protein>
    <recommendedName>
        <fullName evidence="1">Glycosyltransferase subfamily 4-like N-terminal domain-containing protein</fullName>
    </recommendedName>
</protein>
<dbReference type="EMBL" id="PEYY01000131">
    <property type="protein sequence ID" value="PIS17654.1"/>
    <property type="molecule type" value="Genomic_DNA"/>
</dbReference>
<evidence type="ECO:0000313" key="3">
    <source>
        <dbReference type="Proteomes" id="UP000229574"/>
    </source>
</evidence>
<evidence type="ECO:0000259" key="1">
    <source>
        <dbReference type="Pfam" id="PF13439"/>
    </source>
</evidence>
<comment type="caution">
    <text evidence="2">The sequence shown here is derived from an EMBL/GenBank/DDBJ whole genome shotgun (WGS) entry which is preliminary data.</text>
</comment>